<reference evidence="1" key="1">
    <citation type="journal article" date="2015" name="Nature">
        <title>Complex archaea that bridge the gap between prokaryotes and eukaryotes.</title>
        <authorList>
            <person name="Spang A."/>
            <person name="Saw J.H."/>
            <person name="Jorgensen S.L."/>
            <person name="Zaremba-Niedzwiedzka K."/>
            <person name="Martijn J."/>
            <person name="Lind A.E."/>
            <person name="van Eijk R."/>
            <person name="Schleper C."/>
            <person name="Guy L."/>
            <person name="Ettema T.J."/>
        </authorList>
    </citation>
    <scope>NUCLEOTIDE SEQUENCE</scope>
</reference>
<comment type="caution">
    <text evidence="1">The sequence shown here is derived from an EMBL/GenBank/DDBJ whole genome shotgun (WGS) entry which is preliminary data.</text>
</comment>
<protein>
    <submittedName>
        <fullName evidence="1">Uncharacterized protein</fullName>
    </submittedName>
</protein>
<evidence type="ECO:0000313" key="1">
    <source>
        <dbReference type="EMBL" id="KKN69833.1"/>
    </source>
</evidence>
<dbReference type="AlphaFoldDB" id="A0A0F9VVU3"/>
<name>A0A0F9VVU3_9ZZZZ</name>
<sequence length="261" mass="27182">MNQLRSLVLGVLIALFVLAPSGAYTADFFSPTASGGVTPTRAAYASCVGAIAGDTCYATDGPGLIRIHDGSTFNDLLPGAGFVTPPDASWTTVAGTPNLSIIGGVLDVDPTTTRTLFYKAAPTAPYTITIGVVSSSYNTTNTVAASFQIGFYNVAGDNGVVISRHDDLSRARIIEYTAASTAGGASVSKNGDSWFTVAEGMAGVTWIQLKNDTTNVSFEQLTGPKSGVKQFYTELETGINPDAIMVAFQGGRGQIVHYLVE</sequence>
<gene>
    <name evidence="1" type="ORF">LCGC14_0436570</name>
</gene>
<organism evidence="1">
    <name type="scientific">marine sediment metagenome</name>
    <dbReference type="NCBI Taxonomy" id="412755"/>
    <lineage>
        <taxon>unclassified sequences</taxon>
        <taxon>metagenomes</taxon>
        <taxon>ecological metagenomes</taxon>
    </lineage>
</organism>
<proteinExistence type="predicted"/>
<accession>A0A0F9VVU3</accession>
<dbReference type="EMBL" id="LAZR01000417">
    <property type="protein sequence ID" value="KKN69833.1"/>
    <property type="molecule type" value="Genomic_DNA"/>
</dbReference>